<reference evidence="1" key="1">
    <citation type="submission" date="2022-08" db="EMBL/GenBank/DDBJ databases">
        <title>Chelativorans sichuanense sp. nov., a paraffin oil-degrading bacterium isolated from a mixture of oil-based drill cuttings and paddy soil.</title>
        <authorList>
            <person name="Yu J."/>
            <person name="Liu H."/>
            <person name="Chen Q."/>
        </authorList>
    </citation>
    <scope>NUCLEOTIDE SEQUENCE</scope>
    <source>
        <strain evidence="1">SCAU 2101</strain>
    </source>
</reference>
<evidence type="ECO:0000313" key="2">
    <source>
        <dbReference type="Proteomes" id="UP001149009"/>
    </source>
</evidence>
<name>A0A9X2X7A5_9HYPH</name>
<accession>A0A9X2X7A5</accession>
<sequence length="305" mass="34712">MTARAGMQELSTAGSVTPLNGAALVTASYSTDFERCRLLCESVDRFVTGFQTHYLLVAGFDTAQFRKLESRNRVVIDERDLLPSWLHSLRDPTSLFRRHIWLSTRTPPLRGWHVQQLRRIALASKVPEAALLYCDSDVFFLKPFDLSCLWRDGALRFYRQDGGLPIEDGAGHVDWHANAGFTLGLPEKATELHDYISNLVHWRRDTVLAMVQHIENVHGRHWVEAVAARRHFSECILYGRYVDEVLSGDGHFHADVPLALTYWWGPSLDEEGLRRLIGSMRPEQVAVGVQSFTGTDLDMLRRLIT</sequence>
<dbReference type="Pfam" id="PF20102">
    <property type="entry name" value="DUF6492"/>
    <property type="match status" value="1"/>
</dbReference>
<organism evidence="1 2">
    <name type="scientific">Chelativorans petroleitrophicus</name>
    <dbReference type="NCBI Taxonomy" id="2975484"/>
    <lineage>
        <taxon>Bacteria</taxon>
        <taxon>Pseudomonadati</taxon>
        <taxon>Pseudomonadota</taxon>
        <taxon>Alphaproteobacteria</taxon>
        <taxon>Hyphomicrobiales</taxon>
        <taxon>Phyllobacteriaceae</taxon>
        <taxon>Chelativorans</taxon>
    </lineage>
</organism>
<dbReference type="RefSeq" id="WP_261514796.1">
    <property type="nucleotide sequence ID" value="NZ_JAODNV010000007.1"/>
</dbReference>
<gene>
    <name evidence="1" type="ORF">NYR54_06470</name>
</gene>
<dbReference type="InterPro" id="IPR045499">
    <property type="entry name" value="DUF6492"/>
</dbReference>
<keyword evidence="2" id="KW-1185">Reference proteome</keyword>
<evidence type="ECO:0000313" key="1">
    <source>
        <dbReference type="EMBL" id="MCT8989938.1"/>
    </source>
</evidence>
<dbReference type="EMBL" id="JAODNV010000007">
    <property type="protein sequence ID" value="MCT8989938.1"/>
    <property type="molecule type" value="Genomic_DNA"/>
</dbReference>
<proteinExistence type="predicted"/>
<comment type="caution">
    <text evidence="1">The sequence shown here is derived from an EMBL/GenBank/DDBJ whole genome shotgun (WGS) entry which is preliminary data.</text>
</comment>
<dbReference type="AlphaFoldDB" id="A0A9X2X7A5"/>
<dbReference type="Proteomes" id="UP001149009">
    <property type="component" value="Unassembled WGS sequence"/>
</dbReference>
<protein>
    <submittedName>
        <fullName evidence="1">DUF6492 family protein</fullName>
    </submittedName>
</protein>